<gene>
    <name evidence="7" type="ORF">ACFQJ7_14205</name>
</gene>
<evidence type="ECO:0000313" key="8">
    <source>
        <dbReference type="Proteomes" id="UP001596414"/>
    </source>
</evidence>
<dbReference type="AlphaFoldDB" id="A0ABD5XC89"/>
<dbReference type="Proteomes" id="UP001596414">
    <property type="component" value="Unassembled WGS sequence"/>
</dbReference>
<sequence length="364" mass="39847">MGRFDGPNRQSRRAILAVASTVATAGCLDTLQTGGSDGKQSQTDTAVDGATDTKLSDEQTATETETPESHPLAGRTAVVSIEQVEADRTRLEQLLGEAITFWNENHEQYLSYTTTLEYKPAADDPTIAVSERSSIDDCGIHDGGDFAGCATYLTAGDDEGLPADVRLVPDESDWLYRMVIKHELGHVLGLSHEDEPANIMATAIKKRFPEFEKRQTVLDLRDQWVMEYNAAADTLSTAFDHAENGEYEAAAREYETAGEQYRAAAKLITSASETATELSTFEPANRDRLLEMLDSEQAFVDSMQSAIKRLHAGSKQIVADEDGYETYNKGVDLYNATIQQSLPETEAYIAAVGLVHITVESDDE</sequence>
<dbReference type="RefSeq" id="WP_267636708.1">
    <property type="nucleotide sequence ID" value="NZ_JAODIY010000005.1"/>
</dbReference>
<dbReference type="SUPFAM" id="SSF55486">
    <property type="entry name" value="Metalloproteases ('zincins'), catalytic domain"/>
    <property type="match status" value="1"/>
</dbReference>
<dbReference type="Gene3D" id="3.40.390.10">
    <property type="entry name" value="Collagenase (Catalytic Domain)"/>
    <property type="match status" value="1"/>
</dbReference>
<evidence type="ECO:0000313" key="7">
    <source>
        <dbReference type="EMBL" id="MFC7127159.1"/>
    </source>
</evidence>
<dbReference type="PROSITE" id="PS51257">
    <property type="entry name" value="PROKAR_LIPOPROTEIN"/>
    <property type="match status" value="1"/>
</dbReference>
<evidence type="ECO:0000259" key="6">
    <source>
        <dbReference type="Pfam" id="PF00413"/>
    </source>
</evidence>
<reference evidence="7 8" key="1">
    <citation type="journal article" date="2014" name="Int. J. Syst. Evol. Microbiol.">
        <title>Complete genome sequence of Corynebacterium casei LMG S-19264T (=DSM 44701T), isolated from a smear-ripened cheese.</title>
        <authorList>
            <consortium name="US DOE Joint Genome Institute (JGI-PGF)"/>
            <person name="Walter F."/>
            <person name="Albersmeier A."/>
            <person name="Kalinowski J."/>
            <person name="Ruckert C."/>
        </authorList>
    </citation>
    <scope>NUCLEOTIDE SEQUENCE [LARGE SCALE GENOMIC DNA]</scope>
    <source>
        <strain evidence="7 8">CGMCC 4.7215</strain>
    </source>
</reference>
<dbReference type="EMBL" id="JBHSZQ010000049">
    <property type="protein sequence ID" value="MFC7127159.1"/>
    <property type="molecule type" value="Genomic_DNA"/>
</dbReference>
<keyword evidence="7" id="KW-0482">Metalloprotease</keyword>
<name>A0ABD5XC89_9EURY</name>
<organism evidence="7 8">
    <name type="scientific">Halovenus rubra</name>
    <dbReference type="NCBI Taxonomy" id="869890"/>
    <lineage>
        <taxon>Archaea</taxon>
        <taxon>Methanobacteriati</taxon>
        <taxon>Methanobacteriota</taxon>
        <taxon>Stenosarchaea group</taxon>
        <taxon>Halobacteria</taxon>
        <taxon>Halobacteriales</taxon>
        <taxon>Haloarculaceae</taxon>
        <taxon>Halovenus</taxon>
    </lineage>
</organism>
<feature type="compositionally biased region" description="Polar residues" evidence="5">
    <location>
        <begin position="32"/>
        <end position="45"/>
    </location>
</feature>
<keyword evidence="1" id="KW-0645">Protease</keyword>
<keyword evidence="4" id="KW-0862">Zinc</keyword>
<evidence type="ECO:0000256" key="5">
    <source>
        <dbReference type="SAM" id="MobiDB-lite"/>
    </source>
</evidence>
<feature type="domain" description="Peptidase M10 metallopeptidase" evidence="6">
    <location>
        <begin position="86"/>
        <end position="206"/>
    </location>
</feature>
<dbReference type="GO" id="GO:0008237">
    <property type="term" value="F:metallopeptidase activity"/>
    <property type="evidence" value="ECO:0007669"/>
    <property type="project" value="UniProtKB-KW"/>
</dbReference>
<comment type="caution">
    <text evidence="7">The sequence shown here is derived from an EMBL/GenBank/DDBJ whole genome shotgun (WGS) entry which is preliminary data.</text>
</comment>
<dbReference type="InterPro" id="IPR024079">
    <property type="entry name" value="MetalloPept_cat_dom_sf"/>
</dbReference>
<protein>
    <submittedName>
        <fullName evidence="7">Matrixin family metalloprotease</fullName>
        <ecNumber evidence="7">3.4.24.-</ecNumber>
    </submittedName>
</protein>
<dbReference type="GO" id="GO:0046872">
    <property type="term" value="F:metal ion binding"/>
    <property type="evidence" value="ECO:0007669"/>
    <property type="project" value="UniProtKB-KW"/>
</dbReference>
<keyword evidence="2" id="KW-0479">Metal-binding</keyword>
<proteinExistence type="predicted"/>
<dbReference type="Pfam" id="PF00413">
    <property type="entry name" value="Peptidase_M10"/>
    <property type="match status" value="1"/>
</dbReference>
<evidence type="ECO:0000256" key="2">
    <source>
        <dbReference type="ARBA" id="ARBA00022723"/>
    </source>
</evidence>
<accession>A0ABD5XC89</accession>
<dbReference type="GO" id="GO:0006508">
    <property type="term" value="P:proteolysis"/>
    <property type="evidence" value="ECO:0007669"/>
    <property type="project" value="UniProtKB-KW"/>
</dbReference>
<evidence type="ECO:0000256" key="1">
    <source>
        <dbReference type="ARBA" id="ARBA00022670"/>
    </source>
</evidence>
<keyword evidence="3 7" id="KW-0378">Hydrolase</keyword>
<evidence type="ECO:0000256" key="4">
    <source>
        <dbReference type="ARBA" id="ARBA00022833"/>
    </source>
</evidence>
<evidence type="ECO:0000256" key="3">
    <source>
        <dbReference type="ARBA" id="ARBA00022801"/>
    </source>
</evidence>
<dbReference type="InterPro" id="IPR001818">
    <property type="entry name" value="Pept_M10_metallopeptidase"/>
</dbReference>
<dbReference type="EC" id="3.4.24.-" evidence="7"/>
<feature type="region of interest" description="Disordered" evidence="5">
    <location>
        <begin position="32"/>
        <end position="76"/>
    </location>
</feature>